<evidence type="ECO:0000256" key="4">
    <source>
        <dbReference type="ARBA" id="ARBA00023239"/>
    </source>
</evidence>
<dbReference type="GO" id="GO:0016846">
    <property type="term" value="F:carbon-sulfur lyase activity"/>
    <property type="evidence" value="ECO:0007669"/>
    <property type="project" value="InterPro"/>
</dbReference>
<feature type="domain" description="CENP-V/GFA" evidence="5">
    <location>
        <begin position="3"/>
        <end position="121"/>
    </location>
</feature>
<keyword evidence="7" id="KW-1185">Reference proteome</keyword>
<dbReference type="Gene3D" id="3.90.1590.10">
    <property type="entry name" value="glutathione-dependent formaldehyde- activating enzyme (gfa)"/>
    <property type="match status" value="1"/>
</dbReference>
<sequence length="150" mass="15992">MQITGRCHCGAISFTAHVDPAKVMVCHCTDCQQLSGAPFRAVLPTRAEDVVMSGQAKHYVKVADSGNRRVQAFCPECGTQLYATEADGPPRMLNLRLGCVNERAQLVPVTQIWAASSMPWLQQLQSIPAHSEGLSSAAWPPAAADGTCAA</sequence>
<evidence type="ECO:0000256" key="1">
    <source>
        <dbReference type="ARBA" id="ARBA00005495"/>
    </source>
</evidence>
<dbReference type="EMBL" id="JAGQDD010000005">
    <property type="protein sequence ID" value="MBQ0930682.1"/>
    <property type="molecule type" value="Genomic_DNA"/>
</dbReference>
<keyword evidence="2" id="KW-0479">Metal-binding</keyword>
<dbReference type="SUPFAM" id="SSF51316">
    <property type="entry name" value="Mss4-like"/>
    <property type="match status" value="1"/>
</dbReference>
<gene>
    <name evidence="6" type="ORF">KAK03_09290</name>
</gene>
<dbReference type="Proteomes" id="UP000676246">
    <property type="component" value="Unassembled WGS sequence"/>
</dbReference>
<comment type="caution">
    <text evidence="6">The sequence shown here is derived from an EMBL/GenBank/DDBJ whole genome shotgun (WGS) entry which is preliminary data.</text>
</comment>
<dbReference type="GO" id="GO:0046872">
    <property type="term" value="F:metal ion binding"/>
    <property type="evidence" value="ECO:0007669"/>
    <property type="project" value="UniProtKB-KW"/>
</dbReference>
<dbReference type="PANTHER" id="PTHR33337:SF40">
    <property type="entry name" value="CENP-V_GFA DOMAIN-CONTAINING PROTEIN-RELATED"/>
    <property type="match status" value="1"/>
</dbReference>
<organism evidence="6 7">
    <name type="scientific">Ideonella alba</name>
    <dbReference type="NCBI Taxonomy" id="2824118"/>
    <lineage>
        <taxon>Bacteria</taxon>
        <taxon>Pseudomonadati</taxon>
        <taxon>Pseudomonadota</taxon>
        <taxon>Betaproteobacteria</taxon>
        <taxon>Burkholderiales</taxon>
        <taxon>Sphaerotilaceae</taxon>
        <taxon>Ideonella</taxon>
    </lineage>
</organism>
<evidence type="ECO:0000256" key="3">
    <source>
        <dbReference type="ARBA" id="ARBA00022833"/>
    </source>
</evidence>
<keyword evidence="3" id="KW-0862">Zinc</keyword>
<dbReference type="RefSeq" id="WP_210853665.1">
    <property type="nucleotide sequence ID" value="NZ_JAGQDD010000005.1"/>
</dbReference>
<reference evidence="6 7" key="1">
    <citation type="submission" date="2021-04" db="EMBL/GenBank/DDBJ databases">
        <title>The genome sequence of Ideonella sp. 3Y2.</title>
        <authorList>
            <person name="Liu Y."/>
        </authorList>
    </citation>
    <scope>NUCLEOTIDE SEQUENCE [LARGE SCALE GENOMIC DNA]</scope>
    <source>
        <strain evidence="6 7">3Y2</strain>
    </source>
</reference>
<evidence type="ECO:0000259" key="5">
    <source>
        <dbReference type="PROSITE" id="PS51891"/>
    </source>
</evidence>
<proteinExistence type="inferred from homology"/>
<evidence type="ECO:0000313" key="6">
    <source>
        <dbReference type="EMBL" id="MBQ0930682.1"/>
    </source>
</evidence>
<protein>
    <submittedName>
        <fullName evidence="6">GFA family protein</fullName>
    </submittedName>
</protein>
<evidence type="ECO:0000313" key="7">
    <source>
        <dbReference type="Proteomes" id="UP000676246"/>
    </source>
</evidence>
<dbReference type="InterPro" id="IPR006913">
    <property type="entry name" value="CENP-V/GFA"/>
</dbReference>
<name>A0A940Y6E2_9BURK</name>
<evidence type="ECO:0000256" key="2">
    <source>
        <dbReference type="ARBA" id="ARBA00022723"/>
    </source>
</evidence>
<keyword evidence="4" id="KW-0456">Lyase</keyword>
<dbReference type="PANTHER" id="PTHR33337">
    <property type="entry name" value="GFA DOMAIN-CONTAINING PROTEIN"/>
    <property type="match status" value="1"/>
</dbReference>
<dbReference type="AlphaFoldDB" id="A0A940Y6E2"/>
<dbReference type="Pfam" id="PF04828">
    <property type="entry name" value="GFA"/>
    <property type="match status" value="1"/>
</dbReference>
<accession>A0A940Y6E2</accession>
<dbReference type="PROSITE" id="PS51891">
    <property type="entry name" value="CENP_V_GFA"/>
    <property type="match status" value="1"/>
</dbReference>
<dbReference type="InterPro" id="IPR011057">
    <property type="entry name" value="Mss4-like_sf"/>
</dbReference>
<comment type="similarity">
    <text evidence="1">Belongs to the Gfa family.</text>
</comment>